<reference evidence="5 6" key="1">
    <citation type="submission" date="2019-11" db="EMBL/GenBank/DDBJ databases">
        <title>Novel species isolated from a subtropical stream in China.</title>
        <authorList>
            <person name="Lu H."/>
        </authorList>
    </citation>
    <scope>NUCLEOTIDE SEQUENCE [LARGE SCALE GENOMIC DNA]</scope>
    <source>
        <strain evidence="5 6">FT92W</strain>
    </source>
</reference>
<dbReference type="SMART" id="SM00086">
    <property type="entry name" value="PAC"/>
    <property type="match status" value="2"/>
</dbReference>
<dbReference type="NCBIfam" id="TIGR00254">
    <property type="entry name" value="GGDEF"/>
    <property type="match status" value="1"/>
</dbReference>
<dbReference type="Gene3D" id="3.30.450.20">
    <property type="entry name" value="PAS domain"/>
    <property type="match status" value="2"/>
</dbReference>
<evidence type="ECO:0000259" key="4">
    <source>
        <dbReference type="PROSITE" id="PS50887"/>
    </source>
</evidence>
<evidence type="ECO:0000313" key="5">
    <source>
        <dbReference type="EMBL" id="MRV71850.1"/>
    </source>
</evidence>
<dbReference type="InterPro" id="IPR001633">
    <property type="entry name" value="EAL_dom"/>
</dbReference>
<dbReference type="Pfam" id="PF00990">
    <property type="entry name" value="GGDEF"/>
    <property type="match status" value="1"/>
</dbReference>
<evidence type="ECO:0000313" key="6">
    <source>
        <dbReference type="Proteomes" id="UP000446768"/>
    </source>
</evidence>
<evidence type="ECO:0000259" key="1">
    <source>
        <dbReference type="PROSITE" id="PS50112"/>
    </source>
</evidence>
<dbReference type="CDD" id="cd01949">
    <property type="entry name" value="GGDEF"/>
    <property type="match status" value="1"/>
</dbReference>
<feature type="domain" description="PAC" evidence="2">
    <location>
        <begin position="211"/>
        <end position="263"/>
    </location>
</feature>
<dbReference type="InterPro" id="IPR029787">
    <property type="entry name" value="Nucleotide_cyclase"/>
</dbReference>
<protein>
    <submittedName>
        <fullName evidence="5">EAL domain-containing protein</fullName>
    </submittedName>
</protein>
<dbReference type="EMBL" id="WKJJ01000005">
    <property type="protein sequence ID" value="MRV71850.1"/>
    <property type="molecule type" value="Genomic_DNA"/>
</dbReference>
<dbReference type="FunFam" id="3.30.70.270:FF:000001">
    <property type="entry name" value="Diguanylate cyclase domain protein"/>
    <property type="match status" value="1"/>
</dbReference>
<dbReference type="InterPro" id="IPR001610">
    <property type="entry name" value="PAC"/>
</dbReference>
<dbReference type="Pfam" id="PF08448">
    <property type="entry name" value="PAS_4"/>
    <property type="match status" value="1"/>
</dbReference>
<dbReference type="Gene3D" id="3.20.20.450">
    <property type="entry name" value="EAL domain"/>
    <property type="match status" value="1"/>
</dbReference>
<gene>
    <name evidence="5" type="ORF">GJ700_08915</name>
</gene>
<keyword evidence="6" id="KW-1185">Reference proteome</keyword>
<dbReference type="InterPro" id="IPR035919">
    <property type="entry name" value="EAL_sf"/>
</dbReference>
<dbReference type="PANTHER" id="PTHR44757">
    <property type="entry name" value="DIGUANYLATE CYCLASE DGCP"/>
    <property type="match status" value="1"/>
</dbReference>
<dbReference type="PROSITE" id="PS50883">
    <property type="entry name" value="EAL"/>
    <property type="match status" value="1"/>
</dbReference>
<dbReference type="Pfam" id="PF13426">
    <property type="entry name" value="PAS_9"/>
    <property type="match status" value="1"/>
</dbReference>
<dbReference type="Pfam" id="PF00563">
    <property type="entry name" value="EAL"/>
    <property type="match status" value="1"/>
</dbReference>
<dbReference type="InterPro" id="IPR013656">
    <property type="entry name" value="PAS_4"/>
</dbReference>
<dbReference type="InterPro" id="IPR000160">
    <property type="entry name" value="GGDEF_dom"/>
</dbReference>
<proteinExistence type="predicted"/>
<dbReference type="SMART" id="SM00267">
    <property type="entry name" value="GGDEF"/>
    <property type="match status" value="1"/>
</dbReference>
<accession>A0A7X2LQY2</accession>
<dbReference type="AlphaFoldDB" id="A0A7X2LQY2"/>
<dbReference type="SUPFAM" id="SSF141868">
    <property type="entry name" value="EAL domain-like"/>
    <property type="match status" value="1"/>
</dbReference>
<dbReference type="PROSITE" id="PS50112">
    <property type="entry name" value="PAS"/>
    <property type="match status" value="1"/>
</dbReference>
<organism evidence="5 6">
    <name type="scientific">Pseudoduganella rivuli</name>
    <dbReference type="NCBI Taxonomy" id="2666085"/>
    <lineage>
        <taxon>Bacteria</taxon>
        <taxon>Pseudomonadati</taxon>
        <taxon>Pseudomonadota</taxon>
        <taxon>Betaproteobacteria</taxon>
        <taxon>Burkholderiales</taxon>
        <taxon>Oxalobacteraceae</taxon>
        <taxon>Telluria group</taxon>
        <taxon>Pseudoduganella</taxon>
    </lineage>
</organism>
<dbReference type="SUPFAM" id="SSF55073">
    <property type="entry name" value="Nucleotide cyclase"/>
    <property type="match status" value="1"/>
</dbReference>
<dbReference type="GO" id="GO:0003824">
    <property type="term" value="F:catalytic activity"/>
    <property type="evidence" value="ECO:0007669"/>
    <property type="project" value="UniProtKB-ARBA"/>
</dbReference>
<dbReference type="InterPro" id="IPR000014">
    <property type="entry name" value="PAS"/>
</dbReference>
<dbReference type="SMART" id="SM00091">
    <property type="entry name" value="PAS"/>
    <property type="match status" value="2"/>
</dbReference>
<comment type="caution">
    <text evidence="5">The sequence shown here is derived from an EMBL/GenBank/DDBJ whole genome shotgun (WGS) entry which is preliminary data.</text>
</comment>
<dbReference type="SUPFAM" id="SSF55785">
    <property type="entry name" value="PYP-like sensor domain (PAS domain)"/>
    <property type="match status" value="2"/>
</dbReference>
<dbReference type="Gene3D" id="3.30.70.270">
    <property type="match status" value="1"/>
</dbReference>
<dbReference type="PROSITE" id="PS50113">
    <property type="entry name" value="PAC"/>
    <property type="match status" value="2"/>
</dbReference>
<name>A0A7X2LQY2_9BURK</name>
<evidence type="ECO:0000259" key="3">
    <source>
        <dbReference type="PROSITE" id="PS50883"/>
    </source>
</evidence>
<feature type="domain" description="GGDEF" evidence="4">
    <location>
        <begin position="295"/>
        <end position="428"/>
    </location>
</feature>
<evidence type="ECO:0000259" key="2">
    <source>
        <dbReference type="PROSITE" id="PS50113"/>
    </source>
</evidence>
<dbReference type="NCBIfam" id="TIGR00229">
    <property type="entry name" value="sensory_box"/>
    <property type="match status" value="2"/>
</dbReference>
<dbReference type="InterPro" id="IPR052155">
    <property type="entry name" value="Biofilm_reg_signaling"/>
</dbReference>
<dbReference type="SMART" id="SM00052">
    <property type="entry name" value="EAL"/>
    <property type="match status" value="1"/>
</dbReference>
<feature type="domain" description="EAL" evidence="3">
    <location>
        <begin position="437"/>
        <end position="692"/>
    </location>
</feature>
<feature type="domain" description="PAS" evidence="1">
    <location>
        <begin position="150"/>
        <end position="184"/>
    </location>
</feature>
<dbReference type="CDD" id="cd00130">
    <property type="entry name" value="PAS"/>
    <property type="match status" value="1"/>
</dbReference>
<dbReference type="InterPro" id="IPR043128">
    <property type="entry name" value="Rev_trsase/Diguanyl_cyclase"/>
</dbReference>
<dbReference type="PROSITE" id="PS50887">
    <property type="entry name" value="GGDEF"/>
    <property type="match status" value="1"/>
</dbReference>
<dbReference type="Proteomes" id="UP000446768">
    <property type="component" value="Unassembled WGS sequence"/>
</dbReference>
<feature type="domain" description="PAC" evidence="2">
    <location>
        <begin position="90"/>
        <end position="141"/>
    </location>
</feature>
<dbReference type="InterPro" id="IPR000700">
    <property type="entry name" value="PAS-assoc_C"/>
</dbReference>
<dbReference type="RefSeq" id="WP_154372831.1">
    <property type="nucleotide sequence ID" value="NZ_WKJJ01000005.1"/>
</dbReference>
<sequence length="701" mass="78668">MLQSQASSPDPHARQQLALAETFFNHSVSCLVILDRHYNFVRVNAAYARACRRDINDFVGHNHFDLYPSDTKAIFDEVVRTKRPFVTFTRAFEFAEQPERGVTYWDWTLVPVLDAKGEIEYLVFSLVEVTERKRADEALRVAALVYTHSSEAMMVTDADNRILAINDAFTQMAGYSMADVAGKNPRLFGSGLQDTDFYRAMWQALEQHGRWHGELTDRRKDGSLVAVRLSINTVYDEHGNVDRRVALFSDITDKQRAERMIWDQANIDGLTKLPNRHRFRECLDQYLKKAQRAGAELALLLIDLDQFKEINDTLGHDTGDLLLIDVARRIRDCLRPETTLARLGGDEFAIILDDADALQQLDAIARQIIAALTTPFKVGPEMLFISASIGIAKYPHDAQTIESLLRHADQAMYAAKNAGRNRYFHFTSALQEAAQRRMSLTNELRGALAAGQLEIFLQPIADVETGAIQKAEALLRWNHPSRGLVSPAEFIGLAESSGLIIEIGEWVFRQASSYLRHRRALGDSKFQISINVSPVQFKNDETLSTTWLGHLEQLDLPPDGLVIEITEGLLLDVTAEVRSKLFTLGRAGVQLALDDFGTGYSSLAYLKKFDIDYLKIDRVFVRNLEYSSDDLVLCEAMIMMAHKLGLKVIAEGVESKAQHAMLKSAGCDFIQGYLCSRPLPITQFEALLGQAAPAAPAMKLR</sequence>
<dbReference type="PANTHER" id="PTHR44757:SF2">
    <property type="entry name" value="BIOFILM ARCHITECTURE MAINTENANCE PROTEIN MBAA"/>
    <property type="match status" value="1"/>
</dbReference>
<dbReference type="CDD" id="cd01948">
    <property type="entry name" value="EAL"/>
    <property type="match status" value="1"/>
</dbReference>
<dbReference type="InterPro" id="IPR035965">
    <property type="entry name" value="PAS-like_dom_sf"/>
</dbReference>